<dbReference type="InterPro" id="IPR024478">
    <property type="entry name" value="HlyB_4HB_MCP"/>
</dbReference>
<dbReference type="InterPro" id="IPR003660">
    <property type="entry name" value="HAMP_dom"/>
</dbReference>
<dbReference type="FunFam" id="1.10.287.950:FF:000002">
    <property type="entry name" value="Methyl-accepting chemotaxis protein"/>
    <property type="match status" value="1"/>
</dbReference>
<name>A0A7V8FWN1_9BURK</name>
<keyword evidence="1" id="KW-0488">Methylation</keyword>
<reference evidence="10" key="1">
    <citation type="journal article" date="2020" name="MBio">
        <title>Horizontal gene transfer to a defensive symbiont with a reduced genome amongst a multipartite beetle microbiome.</title>
        <authorList>
            <person name="Waterworth S.C."/>
            <person name="Florez L.V."/>
            <person name="Rees E.R."/>
            <person name="Hertweck C."/>
            <person name="Kaltenpoth M."/>
            <person name="Kwan J.C."/>
        </authorList>
    </citation>
    <scope>NUCLEOTIDE SEQUENCE [LARGE SCALE GENOMIC DNA]</scope>
</reference>
<dbReference type="InterPro" id="IPR004089">
    <property type="entry name" value="MCPsignal_dom"/>
</dbReference>
<comment type="similarity">
    <text evidence="2">Belongs to the methyl-accepting chemotaxis (MCP) protein family.</text>
</comment>
<keyword evidence="6" id="KW-0472">Membrane</keyword>
<dbReference type="InterPro" id="IPR051310">
    <property type="entry name" value="MCP_chemotaxis"/>
</dbReference>
<dbReference type="PROSITE" id="PS50885">
    <property type="entry name" value="HAMP"/>
    <property type="match status" value="1"/>
</dbReference>
<evidence type="ECO:0000256" key="2">
    <source>
        <dbReference type="ARBA" id="ARBA00029447"/>
    </source>
</evidence>
<dbReference type="Pfam" id="PF12729">
    <property type="entry name" value="4HB_MCP_1"/>
    <property type="match status" value="1"/>
</dbReference>
<dbReference type="GO" id="GO:0007165">
    <property type="term" value="P:signal transduction"/>
    <property type="evidence" value="ECO:0007669"/>
    <property type="project" value="UniProtKB-KW"/>
</dbReference>
<comment type="caution">
    <text evidence="9">The sequence shown here is derived from an EMBL/GenBank/DDBJ whole genome shotgun (WGS) entry which is preliminary data.</text>
</comment>
<feature type="domain" description="HAMP" evidence="8">
    <location>
        <begin position="210"/>
        <end position="262"/>
    </location>
</feature>
<gene>
    <name evidence="9" type="primary">tar_7</name>
    <name evidence="9" type="ORF">GAK35_02175</name>
</gene>
<keyword evidence="6" id="KW-0812">Transmembrane</keyword>
<dbReference type="SUPFAM" id="SSF58104">
    <property type="entry name" value="Methyl-accepting chemotaxis protein (MCP) signaling domain"/>
    <property type="match status" value="1"/>
</dbReference>
<evidence type="ECO:0000259" key="7">
    <source>
        <dbReference type="PROSITE" id="PS50111"/>
    </source>
</evidence>
<keyword evidence="3" id="KW-0807">Transducer</keyword>
<keyword evidence="6" id="KW-1133">Transmembrane helix</keyword>
<feature type="region of interest" description="Disordered" evidence="5">
    <location>
        <begin position="519"/>
        <end position="538"/>
    </location>
</feature>
<organism evidence="9 10">
    <name type="scientific">Herbaspirillum frisingense</name>
    <dbReference type="NCBI Taxonomy" id="92645"/>
    <lineage>
        <taxon>Bacteria</taxon>
        <taxon>Pseudomonadati</taxon>
        <taxon>Pseudomonadota</taxon>
        <taxon>Betaproteobacteria</taxon>
        <taxon>Burkholderiales</taxon>
        <taxon>Oxalobacteraceae</taxon>
        <taxon>Herbaspirillum</taxon>
    </lineage>
</organism>
<dbReference type="PROSITE" id="PS50111">
    <property type="entry name" value="CHEMOTAXIS_TRANSDUC_2"/>
    <property type="match status" value="1"/>
</dbReference>
<protein>
    <submittedName>
        <fullName evidence="9">Methyl-accepting chemotaxis protein II</fullName>
    </submittedName>
</protein>
<dbReference type="GO" id="GO:0005886">
    <property type="term" value="C:plasma membrane"/>
    <property type="evidence" value="ECO:0007669"/>
    <property type="project" value="TreeGrafter"/>
</dbReference>
<dbReference type="Pfam" id="PF00672">
    <property type="entry name" value="HAMP"/>
    <property type="match status" value="1"/>
</dbReference>
<dbReference type="Proteomes" id="UP000462435">
    <property type="component" value="Unassembled WGS sequence"/>
</dbReference>
<dbReference type="SMART" id="SM00304">
    <property type="entry name" value="HAMP"/>
    <property type="match status" value="1"/>
</dbReference>
<dbReference type="GO" id="GO:0006935">
    <property type="term" value="P:chemotaxis"/>
    <property type="evidence" value="ECO:0007669"/>
    <property type="project" value="TreeGrafter"/>
</dbReference>
<evidence type="ECO:0000313" key="10">
    <source>
        <dbReference type="Proteomes" id="UP000462435"/>
    </source>
</evidence>
<dbReference type="GO" id="GO:0004888">
    <property type="term" value="F:transmembrane signaling receptor activity"/>
    <property type="evidence" value="ECO:0007669"/>
    <property type="project" value="TreeGrafter"/>
</dbReference>
<sequence length="538" mass="57078">MKNLRIGVRLGIGFISLLALMAIIVGIAVWRLEDIGDATDDMVQVALKKERDAVQWHAAIKENGVRTIAAMKSDDAAFQQYFQKQIDAQSARISQLQKRVEGAIANPDEKRLFDAIGKLRASYRDMRQKIFDMKNAGEVDKAREMTDTTLVKMMDDYASGVQRYAEFQKKVIDEAAAGIDDNYRSGRGLLIALGAIQLLLGAALAWLLTRSITRPLNQAVAIAETVAAGDLTSHITSDARDETGKLLTALKTMNGNLLDIVGRVRAGTDTISNASREIATGNLDLSARTEQQAGSLEETASAMEQLTSTVKQNADNARQANQLATSASEIATQGGDVVDQVVQTMGAIHASSQKIADIIGVIDGIAFQTNILALNAAVEAARAGEQGRGFAVVASEVRSLAQRSAAAAKEIKQLIDDSVEKVGDGSRLVARAGDTMTEVVNSVARVTDIVREITAASQEQSDGIEQVNLAITHIDEATQQNAALVEEAAAAAQSMQDQAAALSAAVSVFRLEAGAAAPPALPSSVADQRGTSPSTVVR</sequence>
<feature type="transmembrane region" description="Helical" evidence="6">
    <location>
        <begin position="6"/>
        <end position="30"/>
    </location>
</feature>
<evidence type="ECO:0000256" key="1">
    <source>
        <dbReference type="ARBA" id="ARBA00022481"/>
    </source>
</evidence>
<dbReference type="Gene3D" id="1.10.287.950">
    <property type="entry name" value="Methyl-accepting chemotaxis protein"/>
    <property type="match status" value="1"/>
</dbReference>
<keyword evidence="4" id="KW-0175">Coiled coil</keyword>
<dbReference type="EMBL" id="WNDX01000059">
    <property type="protein sequence ID" value="KAF1043478.1"/>
    <property type="molecule type" value="Genomic_DNA"/>
</dbReference>
<feature type="domain" description="Methyl-accepting transducer" evidence="7">
    <location>
        <begin position="267"/>
        <end position="496"/>
    </location>
</feature>
<feature type="coiled-coil region" evidence="4">
    <location>
        <begin position="474"/>
        <end position="505"/>
    </location>
</feature>
<dbReference type="Pfam" id="PF00015">
    <property type="entry name" value="MCPsignal"/>
    <property type="match status" value="1"/>
</dbReference>
<evidence type="ECO:0000313" key="9">
    <source>
        <dbReference type="EMBL" id="KAF1043478.1"/>
    </source>
</evidence>
<evidence type="ECO:0000256" key="4">
    <source>
        <dbReference type="SAM" id="Coils"/>
    </source>
</evidence>
<dbReference type="PANTHER" id="PTHR43531:SF14">
    <property type="entry name" value="METHYL-ACCEPTING CHEMOTAXIS PROTEIN I-RELATED"/>
    <property type="match status" value="1"/>
</dbReference>
<dbReference type="AlphaFoldDB" id="A0A7V8FWN1"/>
<accession>A0A7V8FWN1</accession>
<dbReference type="PANTHER" id="PTHR43531">
    <property type="entry name" value="PROTEIN ICFG"/>
    <property type="match status" value="1"/>
</dbReference>
<feature type="compositionally biased region" description="Polar residues" evidence="5">
    <location>
        <begin position="525"/>
        <end position="538"/>
    </location>
</feature>
<dbReference type="CDD" id="cd06225">
    <property type="entry name" value="HAMP"/>
    <property type="match status" value="1"/>
</dbReference>
<feature type="transmembrane region" description="Helical" evidence="6">
    <location>
        <begin position="189"/>
        <end position="208"/>
    </location>
</feature>
<dbReference type="InterPro" id="IPR047347">
    <property type="entry name" value="YvaQ-like_sensor"/>
</dbReference>
<proteinExistence type="inferred from homology"/>
<dbReference type="SMART" id="SM00283">
    <property type="entry name" value="MA"/>
    <property type="match status" value="1"/>
</dbReference>
<evidence type="ECO:0000256" key="6">
    <source>
        <dbReference type="SAM" id="Phobius"/>
    </source>
</evidence>
<dbReference type="CDD" id="cd11386">
    <property type="entry name" value="MCP_signal"/>
    <property type="match status" value="1"/>
</dbReference>
<evidence type="ECO:0000256" key="5">
    <source>
        <dbReference type="SAM" id="MobiDB-lite"/>
    </source>
</evidence>
<evidence type="ECO:0000256" key="3">
    <source>
        <dbReference type="PROSITE-ProRule" id="PRU00284"/>
    </source>
</evidence>
<evidence type="ECO:0000259" key="8">
    <source>
        <dbReference type="PROSITE" id="PS50885"/>
    </source>
</evidence>
<dbReference type="CDD" id="cd19411">
    <property type="entry name" value="MCP2201-like_sensor"/>
    <property type="match status" value="1"/>
</dbReference>